<reference evidence="2 3" key="1">
    <citation type="journal article" date="2023" name="Commun. Biol.">
        <title>Genome analysis of Parmales, the sister group of diatoms, reveals the evolutionary specialization of diatoms from phago-mixotrophs to photoautotrophs.</title>
        <authorList>
            <person name="Ban H."/>
            <person name="Sato S."/>
            <person name="Yoshikawa S."/>
            <person name="Yamada K."/>
            <person name="Nakamura Y."/>
            <person name="Ichinomiya M."/>
            <person name="Sato N."/>
            <person name="Blanc-Mathieu R."/>
            <person name="Endo H."/>
            <person name="Kuwata A."/>
            <person name="Ogata H."/>
        </authorList>
    </citation>
    <scope>NUCLEOTIDE SEQUENCE [LARGE SCALE GENOMIC DNA]</scope>
</reference>
<dbReference type="SUPFAM" id="SSF52047">
    <property type="entry name" value="RNI-like"/>
    <property type="match status" value="1"/>
</dbReference>
<dbReference type="Proteomes" id="UP001165060">
    <property type="component" value="Unassembled WGS sequence"/>
</dbReference>
<dbReference type="SMART" id="SM00368">
    <property type="entry name" value="LRR_RI"/>
    <property type="match status" value="3"/>
</dbReference>
<feature type="region of interest" description="Disordered" evidence="1">
    <location>
        <begin position="132"/>
        <end position="180"/>
    </location>
</feature>
<dbReference type="InterPro" id="IPR001611">
    <property type="entry name" value="Leu-rich_rpt"/>
</dbReference>
<sequence length="606" mass="64294">MTPLLSNLDPSGLDSDPGNDMAEGGAALASMLPPLNLPSLQTPLNSLAPHNDFRGMLRPHTSQSVRQRRRSMSDLSLRKQCDYNELVKSMGLKVPASRKASMDAVGEGTAAAGTAAAGTAAAGTAAAGTAAAGTGAAGTQGGGAEQASEKEASKEAGALALPDLKKDAAAERQRAKEKKRQLTISLGPETRKQHLLYDKMAQGPNVTATEAASGESLRSPTARYVTQTQNLNIVPTTIIGRVVESVEGPSVEGSGRVNLAGSAVGDDMAAALAHAMSILIVTAVDVSGNHMSDAGVCALLDALDPHFLTDLNISHVKVKKKVFEELSKYLFETSTLQRLLMEECGVDDLCLRSLCPSLKTVMCPSSGAPLHNCTLVTLNLSHNKIGDNGATTLAEALGANESITELDLSYNQIRTRGGVALFEVLNLTSVSVLDLARNTMGDAKLAAAVGGCLEVNDTLIHLSLAYTGLLKEHCKLIGGKLKFNHSLMGLHMEGNELDIDAHGYMNGDGAEGPADAAAPRRAKTADKANYVFTRIMPWANPRVAGTGHKWHDVGDGKCWICHRWNETRFEFTQAGYSKVMLCTNFDEWRSESMTKLPNGTFEIFRM</sequence>
<evidence type="ECO:0000313" key="2">
    <source>
        <dbReference type="EMBL" id="GMI34513.1"/>
    </source>
</evidence>
<name>A0ABQ6MXA5_9STRA</name>
<feature type="compositionally biased region" description="Gly residues" evidence="1">
    <location>
        <begin position="135"/>
        <end position="144"/>
    </location>
</feature>
<proteinExistence type="predicted"/>
<dbReference type="Pfam" id="PF13516">
    <property type="entry name" value="LRR_6"/>
    <property type="match status" value="3"/>
</dbReference>
<dbReference type="PANTHER" id="PTHR24114:SF2">
    <property type="entry name" value="F-BOX DOMAIN-CONTAINING PROTEIN-RELATED"/>
    <property type="match status" value="1"/>
</dbReference>
<organism evidence="2 3">
    <name type="scientific">Tetraparma gracilis</name>
    <dbReference type="NCBI Taxonomy" id="2962635"/>
    <lineage>
        <taxon>Eukaryota</taxon>
        <taxon>Sar</taxon>
        <taxon>Stramenopiles</taxon>
        <taxon>Ochrophyta</taxon>
        <taxon>Bolidophyceae</taxon>
        <taxon>Parmales</taxon>
        <taxon>Triparmaceae</taxon>
        <taxon>Tetraparma</taxon>
    </lineage>
</organism>
<keyword evidence="3" id="KW-1185">Reference proteome</keyword>
<accession>A0ABQ6MXA5</accession>
<dbReference type="InterPro" id="IPR032675">
    <property type="entry name" value="LRR_dom_sf"/>
</dbReference>
<comment type="caution">
    <text evidence="2">The sequence shown here is derived from an EMBL/GenBank/DDBJ whole genome shotgun (WGS) entry which is preliminary data.</text>
</comment>
<dbReference type="PANTHER" id="PTHR24114">
    <property type="entry name" value="LEUCINE RICH REPEAT FAMILY PROTEIN"/>
    <property type="match status" value="1"/>
</dbReference>
<feature type="non-terminal residue" evidence="2">
    <location>
        <position position="606"/>
    </location>
</feature>
<dbReference type="EMBL" id="BRYB01001830">
    <property type="protein sequence ID" value="GMI34513.1"/>
    <property type="molecule type" value="Genomic_DNA"/>
</dbReference>
<gene>
    <name evidence="2" type="ORF">TeGR_g4761</name>
</gene>
<evidence type="ECO:0000256" key="1">
    <source>
        <dbReference type="SAM" id="MobiDB-lite"/>
    </source>
</evidence>
<feature type="compositionally biased region" description="Basic and acidic residues" evidence="1">
    <location>
        <begin position="163"/>
        <end position="174"/>
    </location>
</feature>
<protein>
    <submittedName>
        <fullName evidence="2">Uncharacterized protein</fullName>
    </submittedName>
</protein>
<dbReference type="InterPro" id="IPR052394">
    <property type="entry name" value="LRR-containing"/>
</dbReference>
<feature type="region of interest" description="Disordered" evidence="1">
    <location>
        <begin position="1"/>
        <end position="76"/>
    </location>
</feature>
<evidence type="ECO:0000313" key="3">
    <source>
        <dbReference type="Proteomes" id="UP001165060"/>
    </source>
</evidence>
<dbReference type="Gene3D" id="3.80.10.10">
    <property type="entry name" value="Ribonuclease Inhibitor"/>
    <property type="match status" value="3"/>
</dbReference>